<dbReference type="SMART" id="SM00112">
    <property type="entry name" value="CA"/>
    <property type="match status" value="2"/>
</dbReference>
<dbReference type="PRINTS" id="PR00205">
    <property type="entry name" value="CADHERIN"/>
</dbReference>
<dbReference type="WBParaSite" id="GPUH_0002482901-mRNA-1">
    <property type="protein sequence ID" value="GPUH_0002482901-mRNA-1"/>
    <property type="gene ID" value="GPUH_0002482901"/>
</dbReference>
<dbReference type="InterPro" id="IPR002126">
    <property type="entry name" value="Cadherin-like_dom"/>
</dbReference>
<comment type="subcellular location">
    <subcellularLocation>
        <location evidence="1">Membrane</location>
    </subcellularLocation>
</comment>
<dbReference type="PANTHER" id="PTHR24025">
    <property type="entry name" value="DESMOGLEIN FAMILY MEMBER"/>
    <property type="match status" value="1"/>
</dbReference>
<proteinExistence type="predicted"/>
<evidence type="ECO:0000313" key="10">
    <source>
        <dbReference type="WBParaSite" id="GPUH_0002482901-mRNA-1"/>
    </source>
</evidence>
<evidence type="ECO:0000256" key="1">
    <source>
        <dbReference type="ARBA" id="ARBA00004370"/>
    </source>
</evidence>
<dbReference type="GO" id="GO:0005886">
    <property type="term" value="C:plasma membrane"/>
    <property type="evidence" value="ECO:0007669"/>
    <property type="project" value="InterPro"/>
</dbReference>
<organism evidence="10">
    <name type="scientific">Gongylonema pulchrum</name>
    <dbReference type="NCBI Taxonomy" id="637853"/>
    <lineage>
        <taxon>Eukaryota</taxon>
        <taxon>Metazoa</taxon>
        <taxon>Ecdysozoa</taxon>
        <taxon>Nematoda</taxon>
        <taxon>Chromadorea</taxon>
        <taxon>Rhabditida</taxon>
        <taxon>Spirurina</taxon>
        <taxon>Spiruromorpha</taxon>
        <taxon>Spiruroidea</taxon>
        <taxon>Gongylonematidae</taxon>
        <taxon>Gongylonema</taxon>
    </lineage>
</organism>
<evidence type="ECO:0000256" key="7">
    <source>
        <dbReference type="ARBA" id="ARBA00023136"/>
    </source>
</evidence>
<dbReference type="SUPFAM" id="SSF49313">
    <property type="entry name" value="Cadherin-like"/>
    <property type="match status" value="3"/>
</dbReference>
<evidence type="ECO:0000256" key="2">
    <source>
        <dbReference type="ARBA" id="ARBA00022692"/>
    </source>
</evidence>
<dbReference type="Pfam" id="PF00028">
    <property type="entry name" value="Cadherin"/>
    <property type="match status" value="1"/>
</dbReference>
<keyword evidence="5" id="KW-0130">Cell adhesion</keyword>
<protein>
    <submittedName>
        <fullName evidence="10">Cadherin-related family member 3</fullName>
    </submittedName>
</protein>
<dbReference type="PROSITE" id="PS50268">
    <property type="entry name" value="CADHERIN_2"/>
    <property type="match status" value="2"/>
</dbReference>
<dbReference type="InterPro" id="IPR020894">
    <property type="entry name" value="Cadherin_CS"/>
</dbReference>
<dbReference type="PANTHER" id="PTHR24025:SF23">
    <property type="entry name" value="NEURAL-CADHERIN"/>
    <property type="match status" value="1"/>
</dbReference>
<dbReference type="PROSITE" id="PS00232">
    <property type="entry name" value="CADHERIN_1"/>
    <property type="match status" value="2"/>
</dbReference>
<dbReference type="GO" id="GO:0007156">
    <property type="term" value="P:homophilic cell adhesion via plasma membrane adhesion molecules"/>
    <property type="evidence" value="ECO:0007669"/>
    <property type="project" value="InterPro"/>
</dbReference>
<reference evidence="10" key="1">
    <citation type="submission" date="2016-06" db="UniProtKB">
        <authorList>
            <consortium name="WormBaseParasite"/>
        </authorList>
    </citation>
    <scope>IDENTIFICATION</scope>
</reference>
<accession>A0A183EV08</accession>
<keyword evidence="3" id="KW-0677">Repeat</keyword>
<dbReference type="GO" id="GO:0005509">
    <property type="term" value="F:calcium ion binding"/>
    <property type="evidence" value="ECO:0007669"/>
    <property type="project" value="UniProtKB-UniRule"/>
</dbReference>
<sequence length="285" mass="32448">LRERKHGKERRKKNINFNFSIKFFQIQVHTFPRAISLSVPENAPLGTIITNLAPSNESQRFEFQKPGTPDDYPIRILPSGEVYVASEIDRETLEYFSIPVTAITVDKDGFSSKQDFVLRLYIEDLNDNAPECPEQNRFVVSENNIPGAIVGVFSAIDRDSGLNGTVFYELMYDNSKIFNIDRNSGVIRVLSILDFETTQSYNITVLATDGGSLKTKCTAVIEVIDLNDNAPQWDRKFYHFNTSATIDNGTFIGTLMAQDGDSRRNAEIRYKLRQKWMPFKAFLFA</sequence>
<dbReference type="GO" id="GO:0007411">
    <property type="term" value="P:axon guidance"/>
    <property type="evidence" value="ECO:0007669"/>
    <property type="project" value="UniProtKB-ARBA"/>
</dbReference>
<keyword evidence="2" id="KW-0812">Transmembrane</keyword>
<dbReference type="CDD" id="cd11304">
    <property type="entry name" value="Cadherin_repeat"/>
    <property type="match status" value="3"/>
</dbReference>
<dbReference type="GO" id="GO:0005911">
    <property type="term" value="C:cell-cell junction"/>
    <property type="evidence" value="ECO:0007669"/>
    <property type="project" value="TreeGrafter"/>
</dbReference>
<dbReference type="AlphaFoldDB" id="A0A183EV08"/>
<evidence type="ECO:0000256" key="3">
    <source>
        <dbReference type="ARBA" id="ARBA00022737"/>
    </source>
</evidence>
<name>A0A183EV08_9BILA</name>
<keyword evidence="6" id="KW-1133">Transmembrane helix</keyword>
<evidence type="ECO:0000256" key="4">
    <source>
        <dbReference type="ARBA" id="ARBA00022837"/>
    </source>
</evidence>
<feature type="domain" description="Cadherin" evidence="9">
    <location>
        <begin position="31"/>
        <end position="132"/>
    </location>
</feature>
<evidence type="ECO:0000256" key="5">
    <source>
        <dbReference type="ARBA" id="ARBA00022889"/>
    </source>
</evidence>
<dbReference type="FunFam" id="2.60.40.60:FF:000020">
    <property type="entry name" value="Dachsous cadherin-related 1b"/>
    <property type="match status" value="1"/>
</dbReference>
<evidence type="ECO:0000256" key="8">
    <source>
        <dbReference type="PROSITE-ProRule" id="PRU00043"/>
    </source>
</evidence>
<feature type="domain" description="Cadherin" evidence="9">
    <location>
        <begin position="132"/>
        <end position="233"/>
    </location>
</feature>
<keyword evidence="7" id="KW-0472">Membrane</keyword>
<evidence type="ECO:0000259" key="9">
    <source>
        <dbReference type="PROSITE" id="PS50268"/>
    </source>
</evidence>
<dbReference type="Gene3D" id="2.60.40.60">
    <property type="entry name" value="Cadherins"/>
    <property type="match status" value="3"/>
</dbReference>
<dbReference type="InterPro" id="IPR050971">
    <property type="entry name" value="Cadherin-domain_protein"/>
</dbReference>
<keyword evidence="4 8" id="KW-0106">Calcium</keyword>
<dbReference type="InterPro" id="IPR015919">
    <property type="entry name" value="Cadherin-like_sf"/>
</dbReference>
<evidence type="ECO:0000256" key="6">
    <source>
        <dbReference type="ARBA" id="ARBA00022989"/>
    </source>
</evidence>